<dbReference type="KEGG" id="minf:MESINF_2179"/>
<dbReference type="Gene3D" id="3.10.530.10">
    <property type="entry name" value="CPE0013-like"/>
    <property type="match status" value="1"/>
</dbReference>
<protein>
    <recommendedName>
        <fullName evidence="3">DUF1667 domain-containing protein</fullName>
    </recommendedName>
</protein>
<dbReference type="InterPro" id="IPR036593">
    <property type="entry name" value="CPE0013-like_sf"/>
</dbReference>
<evidence type="ECO:0008006" key="3">
    <source>
        <dbReference type="Google" id="ProtNLM"/>
    </source>
</evidence>
<proteinExistence type="predicted"/>
<evidence type="ECO:0000313" key="2">
    <source>
        <dbReference type="Proteomes" id="UP000250796"/>
    </source>
</evidence>
<dbReference type="PANTHER" id="PTHR39450:SF1">
    <property type="entry name" value="DUF1667 DOMAIN-CONTAINING PROTEIN"/>
    <property type="match status" value="1"/>
</dbReference>
<sequence>MEGHITCVICPVGCKVFVRKDGVHFTIEGNRCPRGEEYARNELMMPKRVLTTSIGVSNGTLPLVSVKTARPIDRARIKEIMKKIRSLSIVAPVAVGDTVVEDIDGEGTPLLATRAVGCSNEK</sequence>
<dbReference type="EMBL" id="LS974202">
    <property type="protein sequence ID" value="SSC13619.1"/>
    <property type="molecule type" value="Genomic_DNA"/>
</dbReference>
<accession>A0A7Z7LGF0</accession>
<reference evidence="1 2" key="1">
    <citation type="submission" date="2017-01" db="EMBL/GenBank/DDBJ databases">
        <authorList>
            <person name="Erauso G."/>
        </authorList>
    </citation>
    <scope>NUCLEOTIDE SEQUENCE [LARGE SCALE GENOMIC DNA]</scope>
    <source>
        <strain evidence="1">MESINF1</strain>
    </source>
</reference>
<dbReference type="PANTHER" id="PTHR39450">
    <property type="entry name" value="MOLYBDOPTERIN OXIDOREDUCTASE, 4FE-4S CLUSTER-BINDING SUBUNIT"/>
    <property type="match status" value="1"/>
</dbReference>
<gene>
    <name evidence="1" type="ORF">MESINF_2179</name>
</gene>
<organism evidence="1 2">
    <name type="scientific">Mesotoga infera</name>
    <dbReference type="NCBI Taxonomy" id="1236046"/>
    <lineage>
        <taxon>Bacteria</taxon>
        <taxon>Thermotogati</taxon>
        <taxon>Thermotogota</taxon>
        <taxon>Thermotogae</taxon>
        <taxon>Kosmotogales</taxon>
        <taxon>Kosmotogaceae</taxon>
        <taxon>Mesotoga</taxon>
    </lineage>
</organism>
<name>A0A7Z7LGF0_9BACT</name>
<dbReference type="InterPro" id="IPR012460">
    <property type="entry name" value="DUF1667"/>
</dbReference>
<evidence type="ECO:0000313" key="1">
    <source>
        <dbReference type="EMBL" id="SSC13619.1"/>
    </source>
</evidence>
<dbReference type="AlphaFoldDB" id="A0A7Z7LGF0"/>
<keyword evidence="2" id="KW-1185">Reference proteome</keyword>
<dbReference type="SUPFAM" id="SSF160148">
    <property type="entry name" value="CPE0013-like"/>
    <property type="match status" value="1"/>
</dbReference>
<dbReference type="Proteomes" id="UP000250796">
    <property type="component" value="Chromosome MESINF"/>
</dbReference>
<dbReference type="Pfam" id="PF07892">
    <property type="entry name" value="DUF1667"/>
    <property type="match status" value="1"/>
</dbReference>